<dbReference type="Proteomes" id="UP001500305">
    <property type="component" value="Unassembled WGS sequence"/>
</dbReference>
<dbReference type="Pfam" id="PF12006">
    <property type="entry name" value="DUF3500"/>
    <property type="match status" value="1"/>
</dbReference>
<reference evidence="2" key="1">
    <citation type="journal article" date="2019" name="Int. J. Syst. Evol. Microbiol.">
        <title>The Global Catalogue of Microorganisms (GCM) 10K type strain sequencing project: providing services to taxonomists for standard genome sequencing and annotation.</title>
        <authorList>
            <consortium name="The Broad Institute Genomics Platform"/>
            <consortium name="The Broad Institute Genome Sequencing Center for Infectious Disease"/>
            <person name="Wu L."/>
            <person name="Ma J."/>
        </authorList>
    </citation>
    <scope>NUCLEOTIDE SEQUENCE [LARGE SCALE GENOMIC DNA]</scope>
    <source>
        <strain evidence="2">JCM 7356</strain>
    </source>
</reference>
<evidence type="ECO:0000313" key="2">
    <source>
        <dbReference type="Proteomes" id="UP001500305"/>
    </source>
</evidence>
<name>A0ABP5RDD1_9ACTN</name>
<organism evidence="1 2">
    <name type="scientific">Kitasatospora cystarginea</name>
    <dbReference type="NCBI Taxonomy" id="58350"/>
    <lineage>
        <taxon>Bacteria</taxon>
        <taxon>Bacillati</taxon>
        <taxon>Actinomycetota</taxon>
        <taxon>Actinomycetes</taxon>
        <taxon>Kitasatosporales</taxon>
        <taxon>Streptomycetaceae</taxon>
        <taxon>Kitasatospora</taxon>
    </lineage>
</organism>
<protein>
    <submittedName>
        <fullName evidence="1">DUF3500 domain-containing protein</fullName>
    </submittedName>
</protein>
<dbReference type="EMBL" id="BAAATR010000020">
    <property type="protein sequence ID" value="GAA2255261.1"/>
    <property type="molecule type" value="Genomic_DNA"/>
</dbReference>
<evidence type="ECO:0000313" key="1">
    <source>
        <dbReference type="EMBL" id="GAA2255261.1"/>
    </source>
</evidence>
<proteinExistence type="predicted"/>
<gene>
    <name evidence="1" type="ORF">GCM10010430_43820</name>
</gene>
<accession>A0ABP5RDD1</accession>
<comment type="caution">
    <text evidence="1">The sequence shown here is derived from an EMBL/GenBank/DDBJ whole genome shotgun (WGS) entry which is preliminary data.</text>
</comment>
<dbReference type="PANTHER" id="PTHR37489">
    <property type="entry name" value="DUF3500 DOMAIN-CONTAINING PROTEIN"/>
    <property type="match status" value="1"/>
</dbReference>
<keyword evidence="2" id="KW-1185">Reference proteome</keyword>
<sequence length="296" mass="32135">MAEAAAGLLAGLREKDRVTARIPFDNTELRHRFSYLPRLHSGLSLSGMPQINRKAVMRLLATALSPIGYSKAVAVMGLEELLDRQEDWRKRRHVLDYWVAVFGEPGAAPWGWRFEGHHLSVTMTITDQGIATTPLFLGAHPARVEGPTGPVLAPLGDEDELGLALLAALPPDLVDKARVSVQAPADIHSGASPHFTETIKPQGLAAEEMPGEARILLGRLVDCYDSVLNPDVLAAQPERQTGTSGLHFAWEGPVDGSGPRYYRVQGRRLLIEYSLTTGLAGHVHSVRRVPGLDFGA</sequence>
<dbReference type="PANTHER" id="PTHR37489:SF1">
    <property type="entry name" value="DUF3500 DOMAIN-CONTAINING PROTEIN"/>
    <property type="match status" value="1"/>
</dbReference>
<dbReference type="InterPro" id="IPR021889">
    <property type="entry name" value="DUF3500"/>
</dbReference>